<keyword evidence="8" id="KW-1185">Reference proteome</keyword>
<keyword evidence="4" id="KW-0288">FMN</keyword>
<dbReference type="Pfam" id="PF00881">
    <property type="entry name" value="Nitroreductase"/>
    <property type="match status" value="1"/>
</dbReference>
<evidence type="ECO:0000313" key="8">
    <source>
        <dbReference type="Proteomes" id="UP001056291"/>
    </source>
</evidence>
<feature type="domain" description="Nitroreductase" evidence="6">
    <location>
        <begin position="7"/>
        <end position="197"/>
    </location>
</feature>
<dbReference type="RefSeq" id="WP_251935395.1">
    <property type="nucleotide sequence ID" value="NZ_CP098747.1"/>
</dbReference>
<evidence type="ECO:0000256" key="2">
    <source>
        <dbReference type="ARBA" id="ARBA00007118"/>
    </source>
</evidence>
<dbReference type="EMBL" id="CP098747">
    <property type="protein sequence ID" value="USG61947.1"/>
    <property type="molecule type" value="Genomic_DNA"/>
</dbReference>
<dbReference type="CDD" id="cd02136">
    <property type="entry name" value="PnbA_NfnB-like"/>
    <property type="match status" value="1"/>
</dbReference>
<comment type="similarity">
    <text evidence="2">Belongs to the nitroreductase family.</text>
</comment>
<keyword evidence="5" id="KW-0560">Oxidoreductase</keyword>
<evidence type="ECO:0000259" key="6">
    <source>
        <dbReference type="Pfam" id="PF00881"/>
    </source>
</evidence>
<proteinExistence type="inferred from homology"/>
<evidence type="ECO:0000256" key="1">
    <source>
        <dbReference type="ARBA" id="ARBA00001917"/>
    </source>
</evidence>
<sequence length="228" mass="25910">MNVEEAIRSRKSVRAFTDRTVPQETIERILKLSQQAPSGTNTQPWHTYVCTGAVKNAIATDVCDLFDQGKAEKYEDYDYYPSNWKDIHRDRRRGVGWSLYGLLGIQKGDRERTMIQAKRNYKFFDAPVGMFFTMDAYLGKGSWSDVGLYMQTVMLAARGEGLHTCPQAAWISFQEPIFRHLNIPDDQVLVSGMALGYEDTNAIENTLVSDREDVANVVQYIGFEPADT</sequence>
<protein>
    <submittedName>
        <fullName evidence="7">Nitroreductase</fullName>
    </submittedName>
</protein>
<dbReference type="Proteomes" id="UP001056291">
    <property type="component" value="Chromosome"/>
</dbReference>
<dbReference type="Gene3D" id="3.40.109.10">
    <property type="entry name" value="NADH Oxidase"/>
    <property type="match status" value="1"/>
</dbReference>
<dbReference type="PANTHER" id="PTHR43673:SF2">
    <property type="entry name" value="NITROREDUCTASE"/>
    <property type="match status" value="1"/>
</dbReference>
<dbReference type="InterPro" id="IPR000415">
    <property type="entry name" value="Nitroreductase-like"/>
</dbReference>
<evidence type="ECO:0000256" key="5">
    <source>
        <dbReference type="ARBA" id="ARBA00023002"/>
    </source>
</evidence>
<keyword evidence="3" id="KW-0285">Flavoprotein</keyword>
<name>A0ABY4W422_9PROT</name>
<evidence type="ECO:0000313" key="7">
    <source>
        <dbReference type="EMBL" id="USG61947.1"/>
    </source>
</evidence>
<reference evidence="7" key="1">
    <citation type="submission" date="2022-06" db="EMBL/GenBank/DDBJ databases">
        <title>Sneathiella actinostolidae sp. nov., isolated from a sea anemonein the Western Pacific Ocean.</title>
        <authorList>
            <person name="Wei M.J."/>
        </authorList>
    </citation>
    <scope>NUCLEOTIDE SEQUENCE</scope>
    <source>
        <strain evidence="7">PHK-P5</strain>
    </source>
</reference>
<dbReference type="PANTHER" id="PTHR43673">
    <property type="entry name" value="NAD(P)H NITROREDUCTASE YDGI-RELATED"/>
    <property type="match status" value="1"/>
</dbReference>
<dbReference type="InterPro" id="IPR029479">
    <property type="entry name" value="Nitroreductase"/>
</dbReference>
<organism evidence="7 8">
    <name type="scientific">Sneathiella marina</name>
    <dbReference type="NCBI Taxonomy" id="2950108"/>
    <lineage>
        <taxon>Bacteria</taxon>
        <taxon>Pseudomonadati</taxon>
        <taxon>Pseudomonadota</taxon>
        <taxon>Alphaproteobacteria</taxon>
        <taxon>Sneathiellales</taxon>
        <taxon>Sneathiellaceae</taxon>
        <taxon>Sneathiella</taxon>
    </lineage>
</organism>
<dbReference type="SUPFAM" id="SSF55469">
    <property type="entry name" value="FMN-dependent nitroreductase-like"/>
    <property type="match status" value="1"/>
</dbReference>
<gene>
    <name evidence="7" type="ORF">NBZ79_03035</name>
</gene>
<evidence type="ECO:0000256" key="4">
    <source>
        <dbReference type="ARBA" id="ARBA00022643"/>
    </source>
</evidence>
<accession>A0ABY4W422</accession>
<comment type="cofactor">
    <cofactor evidence="1">
        <name>FMN</name>
        <dbReference type="ChEBI" id="CHEBI:58210"/>
    </cofactor>
</comment>
<evidence type="ECO:0000256" key="3">
    <source>
        <dbReference type="ARBA" id="ARBA00022630"/>
    </source>
</evidence>